<dbReference type="EMBL" id="BMCU01000001">
    <property type="protein sequence ID" value="GGF92247.1"/>
    <property type="molecule type" value="Genomic_DNA"/>
</dbReference>
<reference evidence="2" key="2">
    <citation type="submission" date="2020-09" db="EMBL/GenBank/DDBJ databases">
        <authorList>
            <person name="Sun Q."/>
            <person name="Sedlacek I."/>
        </authorList>
    </citation>
    <scope>NUCLEOTIDE SEQUENCE</scope>
    <source>
        <strain evidence="2">CCM 7905</strain>
    </source>
</reference>
<gene>
    <name evidence="2" type="ORF">GCM10007304_02730</name>
</gene>
<dbReference type="Gene3D" id="3.30.160.270">
    <property type="match status" value="1"/>
</dbReference>
<name>A0A917CMR0_9NOCA</name>
<keyword evidence="3" id="KW-1185">Reference proteome</keyword>
<comment type="caution">
    <text evidence="2">The sequence shown here is derived from an EMBL/GenBank/DDBJ whole genome shotgun (WGS) entry which is preliminary data.</text>
</comment>
<evidence type="ECO:0000256" key="1">
    <source>
        <dbReference type="ARBA" id="ARBA00022679"/>
    </source>
</evidence>
<accession>A0A917CMR0</accession>
<protein>
    <recommendedName>
        <fullName evidence="4">2-isopropylmalate synthase</fullName>
    </recommendedName>
</protein>
<proteinExistence type="predicted"/>
<dbReference type="SUPFAM" id="SSF110921">
    <property type="entry name" value="2-isopropylmalate synthase LeuA, allosteric (dimerisation) domain"/>
    <property type="match status" value="1"/>
</dbReference>
<dbReference type="Proteomes" id="UP000654257">
    <property type="component" value="Unassembled WGS sequence"/>
</dbReference>
<dbReference type="AlphaFoldDB" id="A0A917CMR0"/>
<organism evidence="2 3">
    <name type="scientific">Rhodococcoides trifolii</name>
    <dbReference type="NCBI Taxonomy" id="908250"/>
    <lineage>
        <taxon>Bacteria</taxon>
        <taxon>Bacillati</taxon>
        <taxon>Actinomycetota</taxon>
        <taxon>Actinomycetes</taxon>
        <taxon>Mycobacteriales</taxon>
        <taxon>Nocardiaceae</taxon>
        <taxon>Rhodococcoides</taxon>
    </lineage>
</organism>
<dbReference type="InterPro" id="IPR036230">
    <property type="entry name" value="LeuA_allosteric_dom_sf"/>
</dbReference>
<dbReference type="GO" id="GO:0016740">
    <property type="term" value="F:transferase activity"/>
    <property type="evidence" value="ECO:0007669"/>
    <property type="project" value="UniProtKB-KW"/>
</dbReference>
<keyword evidence="1" id="KW-0808">Transferase</keyword>
<reference evidence="2" key="1">
    <citation type="journal article" date="2014" name="Int. J. Syst. Evol. Microbiol.">
        <title>Complete genome sequence of Corynebacterium casei LMG S-19264T (=DSM 44701T), isolated from a smear-ripened cheese.</title>
        <authorList>
            <consortium name="US DOE Joint Genome Institute (JGI-PGF)"/>
            <person name="Walter F."/>
            <person name="Albersmeier A."/>
            <person name="Kalinowski J."/>
            <person name="Ruckert C."/>
        </authorList>
    </citation>
    <scope>NUCLEOTIDE SEQUENCE</scope>
    <source>
        <strain evidence="2">CCM 7905</strain>
    </source>
</reference>
<evidence type="ECO:0000313" key="2">
    <source>
        <dbReference type="EMBL" id="GGF92247.1"/>
    </source>
</evidence>
<evidence type="ECO:0008006" key="4">
    <source>
        <dbReference type="Google" id="ProtNLM"/>
    </source>
</evidence>
<sequence length="147" mass="15504">MTTSHAFLDSFSTPAMPRALHAEAQGMSFTDFRATYSPTFGPLRLGSWESTACGSGRYDCAATFAVADTIHSAAITAFGPAEAMTSMLYEAGIHVEITSFHQQPTETGTVTFALCSNGHRTAWAMGSGATSFESTARAIVAGANRLH</sequence>
<evidence type="ECO:0000313" key="3">
    <source>
        <dbReference type="Proteomes" id="UP000654257"/>
    </source>
</evidence>
<dbReference type="RefSeq" id="WP_188542920.1">
    <property type="nucleotide sequence ID" value="NZ_BMCU01000001.1"/>
</dbReference>